<evidence type="ECO:0000313" key="2">
    <source>
        <dbReference type="EMBL" id="UPT20199.1"/>
    </source>
</evidence>
<dbReference type="EMBL" id="CP051627">
    <property type="protein sequence ID" value="UPT20199.1"/>
    <property type="molecule type" value="Genomic_DNA"/>
</dbReference>
<organism evidence="2 3">
    <name type="scientific">Thermobifida alba</name>
    <name type="common">Thermomonospora alba</name>
    <dbReference type="NCBI Taxonomy" id="53522"/>
    <lineage>
        <taxon>Bacteria</taxon>
        <taxon>Bacillati</taxon>
        <taxon>Actinomycetota</taxon>
        <taxon>Actinomycetes</taxon>
        <taxon>Streptosporangiales</taxon>
        <taxon>Nocardiopsidaceae</taxon>
        <taxon>Thermobifida</taxon>
    </lineage>
</organism>
<evidence type="ECO:0000259" key="1">
    <source>
        <dbReference type="Pfam" id="PF04149"/>
    </source>
</evidence>
<feature type="domain" description="DUF397" evidence="1">
    <location>
        <begin position="74"/>
        <end position="125"/>
    </location>
</feature>
<dbReference type="Pfam" id="PF04149">
    <property type="entry name" value="DUF397"/>
    <property type="match status" value="2"/>
</dbReference>
<sequence>MHSTPKTSWFKSSHSAAHGDCVEVTHFPDSFRKSSYSATESHCVEVAHLPTPFRKSSHSGTSSNCVEVAHLPAPFRKSSYSQGEAACVEVADWATGAAIRDTKHRDLGALVFPANEWQAFLNAVKKRDL</sequence>
<evidence type="ECO:0000313" key="3">
    <source>
        <dbReference type="Proteomes" id="UP000832041"/>
    </source>
</evidence>
<gene>
    <name evidence="2" type="ORF">FOF52_03810</name>
</gene>
<accession>A0ABY4KYM0</accession>
<dbReference type="Proteomes" id="UP000832041">
    <property type="component" value="Chromosome"/>
</dbReference>
<name>A0ABY4KYM0_THEAE</name>
<protein>
    <submittedName>
        <fullName evidence="2">DUF397 domain-containing protein</fullName>
    </submittedName>
</protein>
<feature type="domain" description="DUF397" evidence="1">
    <location>
        <begin position="8"/>
        <end position="29"/>
    </location>
</feature>
<keyword evidence="3" id="KW-1185">Reference proteome</keyword>
<proteinExistence type="predicted"/>
<dbReference type="InterPro" id="IPR007278">
    <property type="entry name" value="DUF397"/>
</dbReference>
<reference evidence="2 3" key="1">
    <citation type="submission" date="2020-04" db="EMBL/GenBank/DDBJ databases">
        <title>Thermobifida alba genome sequencing and assembly.</title>
        <authorList>
            <person name="Luzics S."/>
            <person name="Horvath B."/>
            <person name="Nagy I."/>
            <person name="Toth A."/>
            <person name="Nagy I."/>
            <person name="Kukolya J."/>
        </authorList>
    </citation>
    <scope>NUCLEOTIDE SEQUENCE [LARGE SCALE GENOMIC DNA]</scope>
    <source>
        <strain evidence="2 3">DSM 43795</strain>
    </source>
</reference>